<dbReference type="AlphaFoldDB" id="A0A1C7M835"/>
<dbReference type="STRING" id="5627.A0A1C7M835"/>
<evidence type="ECO:0000313" key="1">
    <source>
        <dbReference type="EMBL" id="OBZ73061.1"/>
    </source>
</evidence>
<protein>
    <submittedName>
        <fullName evidence="1">Uncharacterized protein</fullName>
    </submittedName>
</protein>
<sequence>MSWMLGPFREGLTPYVVQEPSSLVSCSPWATATAIVARARDGRDQIIGIERPTTLRRDAPILVTLKSGSFESLAASWITCSSTTEPLSKRSSPRELCSFKRDLCRGTYFENAVPVIDMRLAKQGFRLAAWLNVSFDGATDLL</sequence>
<dbReference type="Proteomes" id="UP000092993">
    <property type="component" value="Unassembled WGS sequence"/>
</dbReference>
<evidence type="ECO:0000313" key="2">
    <source>
        <dbReference type="Proteomes" id="UP000092993"/>
    </source>
</evidence>
<dbReference type="InterPro" id="IPR008947">
    <property type="entry name" value="PLipase_C/P1_nuclease_dom_sf"/>
</dbReference>
<dbReference type="EMBL" id="LUGG01000007">
    <property type="protein sequence ID" value="OBZ73061.1"/>
    <property type="molecule type" value="Genomic_DNA"/>
</dbReference>
<accession>A0A1C7M835</accession>
<organism evidence="1 2">
    <name type="scientific">Grifola frondosa</name>
    <name type="common">Maitake</name>
    <name type="synonym">Polyporus frondosus</name>
    <dbReference type="NCBI Taxonomy" id="5627"/>
    <lineage>
        <taxon>Eukaryota</taxon>
        <taxon>Fungi</taxon>
        <taxon>Dikarya</taxon>
        <taxon>Basidiomycota</taxon>
        <taxon>Agaricomycotina</taxon>
        <taxon>Agaricomycetes</taxon>
        <taxon>Polyporales</taxon>
        <taxon>Grifolaceae</taxon>
        <taxon>Grifola</taxon>
    </lineage>
</organism>
<comment type="caution">
    <text evidence="1">The sequence shown here is derived from an EMBL/GenBank/DDBJ whole genome shotgun (WGS) entry which is preliminary data.</text>
</comment>
<name>A0A1C7M835_GRIFR</name>
<dbReference type="OrthoDB" id="441446at2759"/>
<keyword evidence="2" id="KW-1185">Reference proteome</keyword>
<gene>
    <name evidence="1" type="ORF">A0H81_07249</name>
</gene>
<reference evidence="1 2" key="1">
    <citation type="submission" date="2016-03" db="EMBL/GenBank/DDBJ databases">
        <title>Whole genome sequencing of Grifola frondosa 9006-11.</title>
        <authorList>
            <person name="Min B."/>
            <person name="Park H."/>
            <person name="Kim J.-G."/>
            <person name="Cho H."/>
            <person name="Oh Y.-L."/>
            <person name="Kong W.-S."/>
            <person name="Choi I.-G."/>
        </authorList>
    </citation>
    <scope>NUCLEOTIDE SEQUENCE [LARGE SCALE GENOMIC DNA]</scope>
    <source>
        <strain evidence="1 2">9006-11</strain>
    </source>
</reference>
<dbReference type="GO" id="GO:0016788">
    <property type="term" value="F:hydrolase activity, acting on ester bonds"/>
    <property type="evidence" value="ECO:0007669"/>
    <property type="project" value="InterPro"/>
</dbReference>
<proteinExistence type="predicted"/>
<dbReference type="Gene3D" id="1.10.575.10">
    <property type="entry name" value="P1 Nuclease"/>
    <property type="match status" value="1"/>
</dbReference>